<reference evidence="1" key="1">
    <citation type="submission" date="2021-06" db="EMBL/GenBank/DDBJ databases">
        <authorList>
            <person name="Kallberg Y."/>
            <person name="Tangrot J."/>
            <person name="Rosling A."/>
        </authorList>
    </citation>
    <scope>NUCLEOTIDE SEQUENCE</scope>
    <source>
        <strain evidence="1">AZ414A</strain>
    </source>
</reference>
<dbReference type="AlphaFoldDB" id="A0A9N9ALP0"/>
<protein>
    <submittedName>
        <fullName evidence="1">8628_t:CDS:1</fullName>
    </submittedName>
</protein>
<name>A0A9N9ALP0_9GLOM</name>
<keyword evidence="2" id="KW-1185">Reference proteome</keyword>
<organism evidence="1 2">
    <name type="scientific">Diversispora eburnea</name>
    <dbReference type="NCBI Taxonomy" id="1213867"/>
    <lineage>
        <taxon>Eukaryota</taxon>
        <taxon>Fungi</taxon>
        <taxon>Fungi incertae sedis</taxon>
        <taxon>Mucoromycota</taxon>
        <taxon>Glomeromycotina</taxon>
        <taxon>Glomeromycetes</taxon>
        <taxon>Diversisporales</taxon>
        <taxon>Diversisporaceae</taxon>
        <taxon>Diversispora</taxon>
    </lineage>
</organism>
<evidence type="ECO:0000313" key="1">
    <source>
        <dbReference type="EMBL" id="CAG8534771.1"/>
    </source>
</evidence>
<sequence length="46" mass="4982">MRFVNGNSDTGIKAEYLKIIARGLLSADGWNGVTNSKKGRTEGRKA</sequence>
<gene>
    <name evidence="1" type="ORF">DEBURN_LOCUS6315</name>
</gene>
<dbReference type="Proteomes" id="UP000789706">
    <property type="component" value="Unassembled WGS sequence"/>
</dbReference>
<comment type="caution">
    <text evidence="1">The sequence shown here is derived from an EMBL/GenBank/DDBJ whole genome shotgun (WGS) entry which is preliminary data.</text>
</comment>
<evidence type="ECO:0000313" key="2">
    <source>
        <dbReference type="Proteomes" id="UP000789706"/>
    </source>
</evidence>
<accession>A0A9N9ALP0</accession>
<dbReference type="EMBL" id="CAJVPK010000638">
    <property type="protein sequence ID" value="CAG8534771.1"/>
    <property type="molecule type" value="Genomic_DNA"/>
</dbReference>
<proteinExistence type="predicted"/>